<feature type="transmembrane region" description="Helical" evidence="1">
    <location>
        <begin position="53"/>
        <end position="71"/>
    </location>
</feature>
<organism evidence="2 3">
    <name type="scientific">Shewanella electrodiphila</name>
    <dbReference type="NCBI Taxonomy" id="934143"/>
    <lineage>
        <taxon>Bacteria</taxon>
        <taxon>Pseudomonadati</taxon>
        <taxon>Pseudomonadota</taxon>
        <taxon>Gammaproteobacteria</taxon>
        <taxon>Alteromonadales</taxon>
        <taxon>Shewanellaceae</taxon>
        <taxon>Shewanella</taxon>
    </lineage>
</organism>
<evidence type="ECO:0000313" key="2">
    <source>
        <dbReference type="EMBL" id="MCL1047119.1"/>
    </source>
</evidence>
<sequence>MSQTKEQKLADIQKKMTMVAVIDFPGTLLMAAGLYGIFAGFNIATMPILDNANVQYVMVAIGGVTMMWGMVKMMQLAKLKQQIMSEDL</sequence>
<reference evidence="2 3" key="1">
    <citation type="submission" date="2022-01" db="EMBL/GenBank/DDBJ databases">
        <title>Whole genome-based taxonomy of the Shewanellaceae.</title>
        <authorList>
            <person name="Martin-Rodriguez A.J."/>
        </authorList>
    </citation>
    <scope>NUCLEOTIDE SEQUENCE [LARGE SCALE GENOMIC DNA]</scope>
    <source>
        <strain evidence="2 3">DSM 24955</strain>
    </source>
</reference>
<dbReference type="RefSeq" id="WP_248956613.1">
    <property type="nucleotide sequence ID" value="NZ_JAKIKU010000011.1"/>
</dbReference>
<proteinExistence type="predicted"/>
<dbReference type="Proteomes" id="UP001202134">
    <property type="component" value="Unassembled WGS sequence"/>
</dbReference>
<keyword evidence="1" id="KW-0472">Membrane</keyword>
<gene>
    <name evidence="2" type="ORF">L2737_17610</name>
</gene>
<protein>
    <submittedName>
        <fullName evidence="2">CorA family divalent cation transporter</fullName>
    </submittedName>
</protein>
<accession>A0ABT0KTK6</accession>
<dbReference type="EMBL" id="JAKIKU010000011">
    <property type="protein sequence ID" value="MCL1047119.1"/>
    <property type="molecule type" value="Genomic_DNA"/>
</dbReference>
<keyword evidence="1" id="KW-1133">Transmembrane helix</keyword>
<keyword evidence="1" id="KW-0812">Transmembrane</keyword>
<name>A0ABT0KTK6_9GAMM</name>
<keyword evidence="3" id="KW-1185">Reference proteome</keyword>
<comment type="caution">
    <text evidence="2">The sequence shown here is derived from an EMBL/GenBank/DDBJ whole genome shotgun (WGS) entry which is preliminary data.</text>
</comment>
<evidence type="ECO:0000313" key="3">
    <source>
        <dbReference type="Proteomes" id="UP001202134"/>
    </source>
</evidence>
<evidence type="ECO:0000256" key="1">
    <source>
        <dbReference type="SAM" id="Phobius"/>
    </source>
</evidence>
<feature type="transmembrane region" description="Helical" evidence="1">
    <location>
        <begin position="21"/>
        <end position="41"/>
    </location>
</feature>